<accession>A0A8D9GRT2</accession>
<feature type="non-terminal residue" evidence="2">
    <location>
        <position position="1"/>
    </location>
</feature>
<feature type="region of interest" description="Disordered" evidence="1">
    <location>
        <begin position="1"/>
        <end position="35"/>
    </location>
</feature>
<gene>
    <name evidence="2" type="ORF">BRAPAZ1V2_A03P70230.2</name>
</gene>
<feature type="compositionally biased region" description="Polar residues" evidence="1">
    <location>
        <begin position="8"/>
        <end position="28"/>
    </location>
</feature>
<name>A0A8D9GRT2_BRACM</name>
<sequence>DVEKQFKQSKTISPSLEVQNQAPSSTVSELKDAKPDSVAQSDLAALVQEDQTEIPTITIQKDDQPIKDDLILFKRDHLFVTDSNGFQRTFLGTFLISPFVWNKTRAVELSRHELGMEHVVFEPGGELWNHRNNPIVIEKKSAATTIDFGDLLPSEAKGMHVSAQQEFHYETNWRMLHTLSWIQQTRKRSKWPPDHQDIINSAKHIGLAKFCELLISDWGGRIQFYLWKLGAYASILIILGECSARGRTSWGNKELEADQNALLLDHVKVWKPPDLQKLQYHFRDCQTKSGDGDFTRLNGEVITGIGGELMFSSQIKEKPPDGLSLHQSPNKPTRGNYLDSKKRMKPDLLSIGTGQTVLSAILFERRGYSNDQSIKNGSLGKLEMQQSNLGSCLAANSDIGAVRGSYLSNQKELSNKLNCNGNYTHQGLTSNWNHVQSFSNERVMGSTRRVILCLLCLNFSECRTSQSYLWRPGEHAKVTNHVFKSSFIDYTDMMHLFLPKESCADYMEALKNAKRKNKREVDKRFKPPDLSQERHHDVTCFILIKEAPPDAAYKPKPIKYNFGIILLLYDVFACVHLSCFNVSGLSNASGVRRAKWISPFYIIEPVSDNAYQRGLQGKCNLIINSDVTDLVPSIAGNTDLRTNLLKWEGMI</sequence>
<dbReference type="AlphaFoldDB" id="A0A8D9GRT2"/>
<dbReference type="EMBL" id="LS974619">
    <property type="protein sequence ID" value="CAG7885680.1"/>
    <property type="molecule type" value="Genomic_DNA"/>
</dbReference>
<proteinExistence type="predicted"/>
<organism evidence="2 3">
    <name type="scientific">Brassica campestris</name>
    <name type="common">Field mustard</name>
    <dbReference type="NCBI Taxonomy" id="3711"/>
    <lineage>
        <taxon>Eukaryota</taxon>
        <taxon>Viridiplantae</taxon>
        <taxon>Streptophyta</taxon>
        <taxon>Embryophyta</taxon>
        <taxon>Tracheophyta</taxon>
        <taxon>Spermatophyta</taxon>
        <taxon>Magnoliopsida</taxon>
        <taxon>eudicotyledons</taxon>
        <taxon>Gunneridae</taxon>
        <taxon>Pentapetalae</taxon>
        <taxon>rosids</taxon>
        <taxon>malvids</taxon>
        <taxon>Brassicales</taxon>
        <taxon>Brassicaceae</taxon>
        <taxon>Brassiceae</taxon>
        <taxon>Brassica</taxon>
    </lineage>
</organism>
<evidence type="ECO:0000256" key="1">
    <source>
        <dbReference type="SAM" id="MobiDB-lite"/>
    </source>
</evidence>
<protein>
    <submittedName>
        <fullName evidence="2">Uncharacterized protein</fullName>
    </submittedName>
</protein>
<dbReference type="Gramene" id="A03p70230.2_BraZ1">
    <property type="protein sequence ID" value="A03p70230.2_BraZ1.CDS"/>
    <property type="gene ID" value="A03g70230.2_BraZ1"/>
</dbReference>
<evidence type="ECO:0000313" key="3">
    <source>
        <dbReference type="Proteomes" id="UP000694005"/>
    </source>
</evidence>
<reference evidence="2 3" key="1">
    <citation type="submission" date="2021-07" db="EMBL/GenBank/DDBJ databases">
        <authorList>
            <consortium name="Genoscope - CEA"/>
            <person name="William W."/>
        </authorList>
    </citation>
    <scope>NUCLEOTIDE SEQUENCE [LARGE SCALE GENOMIC DNA]</scope>
</reference>
<feature type="region of interest" description="Disordered" evidence="1">
    <location>
        <begin position="318"/>
        <end position="341"/>
    </location>
</feature>
<dbReference type="Proteomes" id="UP000694005">
    <property type="component" value="Chromosome A03"/>
</dbReference>
<evidence type="ECO:0000313" key="2">
    <source>
        <dbReference type="EMBL" id="CAG7885680.1"/>
    </source>
</evidence>